<protein>
    <submittedName>
        <fullName evidence="7">Phosphatase phospho-type</fullName>
    </submittedName>
</protein>
<comment type="cofactor">
    <cofactor evidence="1 6">
        <name>Mg(2+)</name>
        <dbReference type="ChEBI" id="CHEBI:18420"/>
    </cofactor>
</comment>
<dbReference type="GO" id="GO:0016791">
    <property type="term" value="F:phosphatase activity"/>
    <property type="evidence" value="ECO:0007669"/>
    <property type="project" value="InterPro"/>
</dbReference>
<dbReference type="Proteomes" id="UP001164286">
    <property type="component" value="Unassembled WGS sequence"/>
</dbReference>
<feature type="binding site" evidence="6">
    <location>
        <position position="12"/>
    </location>
    <ligand>
        <name>Mg(2+)</name>
        <dbReference type="ChEBI" id="CHEBI:18420"/>
    </ligand>
</feature>
<organism evidence="7 8">
    <name type="scientific">Dioszegia hungarica</name>
    <dbReference type="NCBI Taxonomy" id="4972"/>
    <lineage>
        <taxon>Eukaryota</taxon>
        <taxon>Fungi</taxon>
        <taxon>Dikarya</taxon>
        <taxon>Basidiomycota</taxon>
        <taxon>Agaricomycotina</taxon>
        <taxon>Tremellomycetes</taxon>
        <taxon>Tremellales</taxon>
        <taxon>Bulleribasidiaceae</taxon>
        <taxon>Dioszegia</taxon>
    </lineage>
</organism>
<evidence type="ECO:0000256" key="5">
    <source>
        <dbReference type="PIRSR" id="PIRSR031051-1"/>
    </source>
</evidence>
<dbReference type="PANTHER" id="PTHR20889">
    <property type="entry name" value="PHOSPHATASE, ORPHAN 1, 2"/>
    <property type="match status" value="1"/>
</dbReference>
<feature type="active site" description="Nucleophile" evidence="5">
    <location>
        <position position="12"/>
    </location>
</feature>
<dbReference type="InterPro" id="IPR023214">
    <property type="entry name" value="HAD_sf"/>
</dbReference>
<evidence type="ECO:0000313" key="8">
    <source>
        <dbReference type="Proteomes" id="UP001164286"/>
    </source>
</evidence>
<keyword evidence="4 6" id="KW-0460">Magnesium</keyword>
<dbReference type="AlphaFoldDB" id="A0AA38LUP9"/>
<name>A0AA38LUP9_9TREE</name>
<dbReference type="RefSeq" id="XP_052943948.1">
    <property type="nucleotide sequence ID" value="XM_053090314.1"/>
</dbReference>
<evidence type="ECO:0000256" key="6">
    <source>
        <dbReference type="PIRSR" id="PIRSR031051-3"/>
    </source>
</evidence>
<comment type="caution">
    <text evidence="7">The sequence shown here is derived from an EMBL/GenBank/DDBJ whole genome shotgun (WGS) entry which is preliminary data.</text>
</comment>
<evidence type="ECO:0000256" key="3">
    <source>
        <dbReference type="ARBA" id="ARBA00022801"/>
    </source>
</evidence>
<evidence type="ECO:0000256" key="4">
    <source>
        <dbReference type="ARBA" id="ARBA00022842"/>
    </source>
</evidence>
<dbReference type="InterPro" id="IPR036412">
    <property type="entry name" value="HAD-like_sf"/>
</dbReference>
<keyword evidence="2 6" id="KW-0479">Metal-binding</keyword>
<proteinExistence type="predicted"/>
<evidence type="ECO:0000256" key="1">
    <source>
        <dbReference type="ARBA" id="ARBA00001946"/>
    </source>
</evidence>
<accession>A0AA38LUP9</accession>
<keyword evidence="3" id="KW-0378">Hydrolase</keyword>
<dbReference type="GeneID" id="77729519"/>
<dbReference type="NCBIfam" id="TIGR01489">
    <property type="entry name" value="DKMTPPase-SF"/>
    <property type="match status" value="1"/>
</dbReference>
<evidence type="ECO:0000256" key="2">
    <source>
        <dbReference type="ARBA" id="ARBA00022723"/>
    </source>
</evidence>
<dbReference type="Pfam" id="PF06888">
    <property type="entry name" value="Put_Phosphatase"/>
    <property type="match status" value="1"/>
</dbReference>
<dbReference type="InterPro" id="IPR006384">
    <property type="entry name" value="HAD_hydro_PyrdxlP_Pase-like"/>
</dbReference>
<feature type="active site" description="Proton donor" evidence="5">
    <location>
        <position position="14"/>
    </location>
</feature>
<dbReference type="Gene3D" id="3.40.50.1000">
    <property type="entry name" value="HAD superfamily/HAD-like"/>
    <property type="match status" value="1"/>
</dbReference>
<evidence type="ECO:0000313" key="7">
    <source>
        <dbReference type="EMBL" id="KAI9634171.1"/>
    </source>
</evidence>
<gene>
    <name evidence="7" type="ORF">MKK02DRAFT_38843</name>
</gene>
<dbReference type="NCBIfam" id="TIGR01488">
    <property type="entry name" value="HAD-SF-IB"/>
    <property type="match status" value="1"/>
</dbReference>
<dbReference type="SUPFAM" id="SSF56784">
    <property type="entry name" value="HAD-like"/>
    <property type="match status" value="1"/>
</dbReference>
<dbReference type="GO" id="GO:0046872">
    <property type="term" value="F:metal ion binding"/>
    <property type="evidence" value="ECO:0007669"/>
    <property type="project" value="UniProtKB-KW"/>
</dbReference>
<dbReference type="PANTHER" id="PTHR20889:SF12">
    <property type="entry name" value="LP01149P"/>
    <property type="match status" value="1"/>
</dbReference>
<keyword evidence="8" id="KW-1185">Reference proteome</keyword>
<reference evidence="7" key="1">
    <citation type="journal article" date="2022" name="G3 (Bethesda)">
        <title>High quality genome of the basidiomycete yeast Dioszegia hungarica PDD-24b-2 isolated from cloud water.</title>
        <authorList>
            <person name="Jarrige D."/>
            <person name="Haridas S."/>
            <person name="Bleykasten-Grosshans C."/>
            <person name="Joly M."/>
            <person name="Nadalig T."/>
            <person name="Sancelme M."/>
            <person name="Vuilleumier S."/>
            <person name="Grigoriev I.V."/>
            <person name="Amato P."/>
            <person name="Bringel F."/>
        </authorList>
    </citation>
    <scope>NUCLEOTIDE SEQUENCE</scope>
    <source>
        <strain evidence="7">PDD-24b-2</strain>
    </source>
</reference>
<dbReference type="InterPro" id="IPR016965">
    <property type="entry name" value="Pase_PHOSPHO-typ"/>
</dbReference>
<feature type="binding site" evidence="6">
    <location>
        <position position="14"/>
    </location>
    <ligand>
        <name>Mg(2+)</name>
        <dbReference type="ChEBI" id="CHEBI:18420"/>
    </ligand>
</feature>
<dbReference type="PIRSF" id="PIRSF031051">
    <property type="entry name" value="PyrdxlP_Pase_PHOSPHO2"/>
    <property type="match status" value="1"/>
</dbReference>
<sequence length="247" mass="27868">MVLKGKNLIVFDFDWSFVDQDTDRWVLEVLSTKARRGWQAGKKEAPCFMPSITDAAMKVLWEEGITKDQILEAIAAIPLHPAMKRAVLGLKARKPDTKFVCLSNSNQIYINTILEAHGISDLFSALFCNRAHWDPTHPDRLLIEPYLPPSAPPHACTMCNPNMCKGAELDGWIRENGGWDAFDKIAHVGDGKNDFCPMVRLRTGDWAMVRKDLGLDLMLEEGKEAELAADVKRWEGAWEVDEIFQSL</sequence>
<dbReference type="EMBL" id="JAKWFO010000008">
    <property type="protein sequence ID" value="KAI9634171.1"/>
    <property type="molecule type" value="Genomic_DNA"/>
</dbReference>
<feature type="binding site" evidence="6">
    <location>
        <position position="190"/>
    </location>
    <ligand>
        <name>Mg(2+)</name>
        <dbReference type="ChEBI" id="CHEBI:18420"/>
    </ligand>
</feature>